<evidence type="ECO:0000256" key="2">
    <source>
        <dbReference type="ARBA" id="ARBA00022898"/>
    </source>
</evidence>
<dbReference type="Pfam" id="PF00155">
    <property type="entry name" value="Aminotran_1_2"/>
    <property type="match status" value="1"/>
</dbReference>
<dbReference type="GO" id="GO:0003700">
    <property type="term" value="F:DNA-binding transcription factor activity"/>
    <property type="evidence" value="ECO:0007669"/>
    <property type="project" value="InterPro"/>
</dbReference>
<evidence type="ECO:0000256" key="6">
    <source>
        <dbReference type="SAM" id="MobiDB-lite"/>
    </source>
</evidence>
<dbReference type="Pfam" id="PF00392">
    <property type="entry name" value="GntR"/>
    <property type="match status" value="1"/>
</dbReference>
<dbReference type="Proteomes" id="UP000527616">
    <property type="component" value="Unassembled WGS sequence"/>
</dbReference>
<dbReference type="RefSeq" id="WP_179443960.1">
    <property type="nucleotide sequence ID" value="NZ_JACBZS010000001.1"/>
</dbReference>
<evidence type="ECO:0000259" key="7">
    <source>
        <dbReference type="PROSITE" id="PS50949"/>
    </source>
</evidence>
<dbReference type="SMART" id="SM00345">
    <property type="entry name" value="HTH_GNTR"/>
    <property type="match status" value="1"/>
</dbReference>
<dbReference type="PRINTS" id="PR00035">
    <property type="entry name" value="HTHGNTR"/>
</dbReference>
<dbReference type="Gene3D" id="1.10.10.10">
    <property type="entry name" value="Winged helix-like DNA-binding domain superfamily/Winged helix DNA-binding domain"/>
    <property type="match status" value="1"/>
</dbReference>
<name>A0A7Z0D6U1_9ACTN</name>
<dbReference type="CDD" id="cd00609">
    <property type="entry name" value="AAT_like"/>
    <property type="match status" value="1"/>
</dbReference>
<accession>A0A7Z0D6U1</accession>
<organism evidence="8 9">
    <name type="scientific">Naumannella cuiyingiana</name>
    <dbReference type="NCBI Taxonomy" id="1347891"/>
    <lineage>
        <taxon>Bacteria</taxon>
        <taxon>Bacillati</taxon>
        <taxon>Actinomycetota</taxon>
        <taxon>Actinomycetes</taxon>
        <taxon>Propionibacteriales</taxon>
        <taxon>Propionibacteriaceae</taxon>
        <taxon>Naumannella</taxon>
    </lineage>
</organism>
<dbReference type="AlphaFoldDB" id="A0A7Z0D6U1"/>
<comment type="similarity">
    <text evidence="1">In the C-terminal section; belongs to the class-I pyridoxal-phosphate-dependent aminotransferase family.</text>
</comment>
<gene>
    <name evidence="8" type="ORF">GGQ54_000513</name>
</gene>
<evidence type="ECO:0000256" key="1">
    <source>
        <dbReference type="ARBA" id="ARBA00005384"/>
    </source>
</evidence>
<dbReference type="InterPro" id="IPR036388">
    <property type="entry name" value="WH-like_DNA-bd_sf"/>
</dbReference>
<dbReference type="GO" id="GO:0003677">
    <property type="term" value="F:DNA binding"/>
    <property type="evidence" value="ECO:0007669"/>
    <property type="project" value="UniProtKB-KW"/>
</dbReference>
<dbReference type="InterPro" id="IPR015421">
    <property type="entry name" value="PyrdxlP-dep_Trfase_major"/>
</dbReference>
<protein>
    <submittedName>
        <fullName evidence="8">GntR family transcriptional regulator/MocR family aminotransferase</fullName>
    </submittedName>
</protein>
<dbReference type="InterPro" id="IPR004839">
    <property type="entry name" value="Aminotransferase_I/II_large"/>
</dbReference>
<dbReference type="PROSITE" id="PS50949">
    <property type="entry name" value="HTH_GNTR"/>
    <property type="match status" value="1"/>
</dbReference>
<feature type="domain" description="HTH gntR-type" evidence="7">
    <location>
        <begin position="17"/>
        <end position="85"/>
    </location>
</feature>
<keyword evidence="8" id="KW-0808">Transferase</keyword>
<evidence type="ECO:0000313" key="9">
    <source>
        <dbReference type="Proteomes" id="UP000527616"/>
    </source>
</evidence>
<sequence length="479" mass="51042">MPRTPRASALALDLGAVRRPEALVDAIMREIARGRLGPGDPLPSTRALAARLGVSRAGVVSAYEALAASGVIDVRAGSGATVAIEPQAAAALTEPALAVRRRERLEPPPGSRRRPELTGIRHNLLPGAPDPRLVDVRDWRRAWRRATQGVPPVLAYWPAEHPELAAALATQLRRTRQIATPPEEIVIFPGVNAAVQAVLAALRPHLAAIEDPGYPAVRAALAPAVEQLRMIGVDEHGLRTDELTDEDLVYVTPAHQFPLGARMSTARREALLRWAERRSAVIIEDDFDGEYRHESAPLGPLRSTARGADCVIYIGTASKILTPHLRLAWAVLPTWLADAVRAAAVTLRADASRLASLALAELINSGALTRHLARAQRTYAARRRRLVEALATRLPDLHVIGVDAGIHVAALLPDAIDDAEVAARCLARGVAVAALSDHAVRHRRSGLLLGYAQLAETAAADAVERIAAALESAGTPGSA</sequence>
<dbReference type="InterPro" id="IPR015424">
    <property type="entry name" value="PyrdxlP-dep_Trfase"/>
</dbReference>
<evidence type="ECO:0000256" key="4">
    <source>
        <dbReference type="ARBA" id="ARBA00023125"/>
    </source>
</evidence>
<dbReference type="Gene3D" id="3.40.640.10">
    <property type="entry name" value="Type I PLP-dependent aspartate aminotransferase-like (Major domain)"/>
    <property type="match status" value="1"/>
</dbReference>
<keyword evidence="4" id="KW-0238">DNA-binding</keyword>
<dbReference type="InterPro" id="IPR000524">
    <property type="entry name" value="Tscrpt_reg_HTH_GntR"/>
</dbReference>
<dbReference type="SUPFAM" id="SSF53383">
    <property type="entry name" value="PLP-dependent transferases"/>
    <property type="match status" value="1"/>
</dbReference>
<keyword evidence="5" id="KW-0804">Transcription</keyword>
<keyword evidence="3" id="KW-0805">Transcription regulation</keyword>
<reference evidence="8 9" key="1">
    <citation type="submission" date="2020-07" db="EMBL/GenBank/DDBJ databases">
        <title>Sequencing the genomes of 1000 actinobacteria strains.</title>
        <authorList>
            <person name="Klenk H.-P."/>
        </authorList>
    </citation>
    <scope>NUCLEOTIDE SEQUENCE [LARGE SCALE GENOMIC DNA]</scope>
    <source>
        <strain evidence="8 9">DSM 103164</strain>
    </source>
</reference>
<evidence type="ECO:0000256" key="3">
    <source>
        <dbReference type="ARBA" id="ARBA00023015"/>
    </source>
</evidence>
<dbReference type="PANTHER" id="PTHR46577">
    <property type="entry name" value="HTH-TYPE TRANSCRIPTIONAL REGULATORY PROTEIN GABR"/>
    <property type="match status" value="1"/>
</dbReference>
<dbReference type="CDD" id="cd07377">
    <property type="entry name" value="WHTH_GntR"/>
    <property type="match status" value="1"/>
</dbReference>
<dbReference type="InterPro" id="IPR051446">
    <property type="entry name" value="HTH_trans_reg/aminotransferase"/>
</dbReference>
<dbReference type="GO" id="GO:0008483">
    <property type="term" value="F:transaminase activity"/>
    <property type="evidence" value="ECO:0007669"/>
    <property type="project" value="UniProtKB-KW"/>
</dbReference>
<feature type="region of interest" description="Disordered" evidence="6">
    <location>
        <begin position="101"/>
        <end position="122"/>
    </location>
</feature>
<evidence type="ECO:0000256" key="5">
    <source>
        <dbReference type="ARBA" id="ARBA00023163"/>
    </source>
</evidence>
<dbReference type="PANTHER" id="PTHR46577:SF1">
    <property type="entry name" value="HTH-TYPE TRANSCRIPTIONAL REGULATORY PROTEIN GABR"/>
    <property type="match status" value="1"/>
</dbReference>
<dbReference type="SUPFAM" id="SSF46785">
    <property type="entry name" value="Winged helix' DNA-binding domain"/>
    <property type="match status" value="1"/>
</dbReference>
<comment type="caution">
    <text evidence="8">The sequence shown here is derived from an EMBL/GenBank/DDBJ whole genome shotgun (WGS) entry which is preliminary data.</text>
</comment>
<dbReference type="GO" id="GO:0030170">
    <property type="term" value="F:pyridoxal phosphate binding"/>
    <property type="evidence" value="ECO:0007669"/>
    <property type="project" value="InterPro"/>
</dbReference>
<evidence type="ECO:0000313" key="8">
    <source>
        <dbReference type="EMBL" id="NYI69953.1"/>
    </source>
</evidence>
<proteinExistence type="inferred from homology"/>
<keyword evidence="9" id="KW-1185">Reference proteome</keyword>
<keyword evidence="2" id="KW-0663">Pyridoxal phosphate</keyword>
<dbReference type="EMBL" id="JACBZS010000001">
    <property type="protein sequence ID" value="NYI69953.1"/>
    <property type="molecule type" value="Genomic_DNA"/>
</dbReference>
<dbReference type="InterPro" id="IPR036390">
    <property type="entry name" value="WH_DNA-bd_sf"/>
</dbReference>
<keyword evidence="8" id="KW-0032">Aminotransferase</keyword>